<protein>
    <submittedName>
        <fullName evidence="1">Uncharacterized protein</fullName>
    </submittedName>
</protein>
<dbReference type="RefSeq" id="XP_004255483.1">
    <property type="nucleotide sequence ID" value="XM_004255435.1"/>
</dbReference>
<evidence type="ECO:0000313" key="2">
    <source>
        <dbReference type="Proteomes" id="UP000014680"/>
    </source>
</evidence>
<keyword evidence="2" id="KW-1185">Reference proteome</keyword>
<dbReference type="Proteomes" id="UP000014680">
    <property type="component" value="Unassembled WGS sequence"/>
</dbReference>
<name>L7FMD3_ENTIV</name>
<accession>L7FMD3</accession>
<evidence type="ECO:0000313" key="1">
    <source>
        <dbReference type="EMBL" id="ELP88712.1"/>
    </source>
</evidence>
<sequence>MNATRFNKLKLETSYQAEFKSRCLKSRTKKIQTQPKKSLLKISMEVVEETTQLQIIPKLRMYGVEEEIASIFSEIGGEPFNFISLGSVEVRSKLIHEEFSFERFERSNAPSLHES</sequence>
<gene>
    <name evidence="1" type="ORF">EIN_530920</name>
</gene>
<dbReference type="VEuPathDB" id="AmoebaDB:EIN_530920"/>
<dbReference type="KEGG" id="eiv:EIN_530920"/>
<dbReference type="AlphaFoldDB" id="L7FMD3"/>
<dbReference type="EMBL" id="KB206706">
    <property type="protein sequence ID" value="ELP88712.1"/>
    <property type="molecule type" value="Genomic_DNA"/>
</dbReference>
<proteinExistence type="predicted"/>
<dbReference type="GeneID" id="14887695"/>
<organism evidence="1 2">
    <name type="scientific">Entamoeba invadens IP1</name>
    <dbReference type="NCBI Taxonomy" id="370355"/>
    <lineage>
        <taxon>Eukaryota</taxon>
        <taxon>Amoebozoa</taxon>
        <taxon>Evosea</taxon>
        <taxon>Archamoebae</taxon>
        <taxon>Mastigamoebida</taxon>
        <taxon>Entamoebidae</taxon>
        <taxon>Entamoeba</taxon>
    </lineage>
</organism>
<reference evidence="1 2" key="1">
    <citation type="submission" date="2012-10" db="EMBL/GenBank/DDBJ databases">
        <authorList>
            <person name="Zafar N."/>
            <person name="Inman J."/>
            <person name="Hall N."/>
            <person name="Lorenzi H."/>
            <person name="Caler E."/>
        </authorList>
    </citation>
    <scope>NUCLEOTIDE SEQUENCE [LARGE SCALE GENOMIC DNA]</scope>
    <source>
        <strain evidence="1 2">IP1</strain>
    </source>
</reference>